<gene>
    <name evidence="3" type="ORF">IED13_06640</name>
</gene>
<accession>A0A927HZD7</accession>
<evidence type="ECO:0000313" key="3">
    <source>
        <dbReference type="EMBL" id="MBD3845366.1"/>
    </source>
</evidence>
<evidence type="ECO:0000259" key="2">
    <source>
        <dbReference type="Pfam" id="PF13629"/>
    </source>
</evidence>
<evidence type="ECO:0000313" key="4">
    <source>
        <dbReference type="Proteomes" id="UP000619295"/>
    </source>
</evidence>
<evidence type="ECO:0000256" key="1">
    <source>
        <dbReference type="SAM" id="SignalP"/>
    </source>
</evidence>
<feature type="chain" id="PRO_5037458168" evidence="1">
    <location>
        <begin position="22"/>
        <end position="158"/>
    </location>
</feature>
<keyword evidence="1" id="KW-0732">Signal</keyword>
<feature type="signal peptide" evidence="1">
    <location>
        <begin position="1"/>
        <end position="21"/>
    </location>
</feature>
<dbReference type="Pfam" id="PF13629">
    <property type="entry name" value="T2SS-T3SS_pil_N"/>
    <property type="match status" value="1"/>
</dbReference>
<sequence>MCRTLAGLLLVPFLSIQAALAAPQSATLESVVVLVDHAKVVRLPERAQTVIVGNPAIADVAVQRNGVMVVTGKSFGVTNLIALDAGGALLAESLVRVSAASDSVLTVQRGMDRESYSCTPECQPSVQLGDAQKYFGEAGAQTSSRNALATGRSGAPPQ</sequence>
<keyword evidence="4" id="KW-1185">Reference proteome</keyword>
<dbReference type="Proteomes" id="UP000619295">
    <property type="component" value="Unassembled WGS sequence"/>
</dbReference>
<dbReference type="RefSeq" id="WP_191123736.1">
    <property type="nucleotide sequence ID" value="NZ_JACXWY010000003.1"/>
</dbReference>
<proteinExistence type="predicted"/>
<reference evidence="3" key="1">
    <citation type="submission" date="2020-09" db="EMBL/GenBank/DDBJ databases">
        <title>Bosea spartocytisi sp. nov. a root nodule endophyte of Spartocytisus supranubius in the high mountain ecosystem fo the Teide National Park (Canary Islands, Spain).</title>
        <authorList>
            <person name="Pulido-Suarez L."/>
            <person name="Peix A."/>
            <person name="Igual J.M."/>
            <person name="Socas-Perez N."/>
            <person name="Velazquez E."/>
            <person name="Flores-Felix J.D."/>
            <person name="Leon-Barrios M."/>
        </authorList>
    </citation>
    <scope>NUCLEOTIDE SEQUENCE</scope>
    <source>
        <strain evidence="3">SSUT16</strain>
    </source>
</reference>
<dbReference type="InterPro" id="IPR032789">
    <property type="entry name" value="T2SS-T3SS_pil_N"/>
</dbReference>
<dbReference type="AlphaFoldDB" id="A0A927HZD7"/>
<name>A0A927HZD7_9HYPH</name>
<protein>
    <submittedName>
        <fullName evidence="3">Pilus assembly protein N-terminal domain-containing protein</fullName>
    </submittedName>
</protein>
<comment type="caution">
    <text evidence="3">The sequence shown here is derived from an EMBL/GenBank/DDBJ whole genome shotgun (WGS) entry which is preliminary data.</text>
</comment>
<feature type="domain" description="Pilus formation protein N-terminal" evidence="2">
    <location>
        <begin position="30"/>
        <end position="98"/>
    </location>
</feature>
<dbReference type="EMBL" id="JACXWY010000003">
    <property type="protein sequence ID" value="MBD3845366.1"/>
    <property type="molecule type" value="Genomic_DNA"/>
</dbReference>
<organism evidence="3 4">
    <name type="scientific">Bosea spartocytisi</name>
    <dbReference type="NCBI Taxonomy" id="2773451"/>
    <lineage>
        <taxon>Bacteria</taxon>
        <taxon>Pseudomonadati</taxon>
        <taxon>Pseudomonadota</taxon>
        <taxon>Alphaproteobacteria</taxon>
        <taxon>Hyphomicrobiales</taxon>
        <taxon>Boseaceae</taxon>
        <taxon>Bosea</taxon>
    </lineage>
</organism>